<dbReference type="EMBL" id="JADDIV010000003">
    <property type="protein sequence ID" value="MBE7368157.1"/>
    <property type="molecule type" value="Genomic_DNA"/>
</dbReference>
<evidence type="ECO:0000256" key="4">
    <source>
        <dbReference type="ARBA" id="ARBA00013078"/>
    </source>
</evidence>
<accession>A0ABR9S3T4</accession>
<evidence type="ECO:0000256" key="5">
    <source>
        <dbReference type="SAM" id="MobiDB-lite"/>
    </source>
</evidence>
<dbReference type="SUPFAM" id="SSF56784">
    <property type="entry name" value="HAD-like"/>
    <property type="match status" value="1"/>
</dbReference>
<dbReference type="SFLD" id="SFLDG01129">
    <property type="entry name" value="C1.5:_HAD__Beta-PGM__Phosphata"/>
    <property type="match status" value="1"/>
</dbReference>
<keyword evidence="6" id="KW-0378">Hydrolase</keyword>
<dbReference type="EC" id="3.1.3.18" evidence="4"/>
<dbReference type="Pfam" id="PF00702">
    <property type="entry name" value="Hydrolase"/>
    <property type="match status" value="1"/>
</dbReference>
<dbReference type="Proteomes" id="UP000806285">
    <property type="component" value="Unassembled WGS sequence"/>
</dbReference>
<evidence type="ECO:0000256" key="2">
    <source>
        <dbReference type="ARBA" id="ARBA00004818"/>
    </source>
</evidence>
<keyword evidence="7" id="KW-1185">Reference proteome</keyword>
<dbReference type="InterPro" id="IPR023198">
    <property type="entry name" value="PGP-like_dom2"/>
</dbReference>
<dbReference type="NCBIfam" id="TIGR01549">
    <property type="entry name" value="HAD-SF-IA-v1"/>
    <property type="match status" value="1"/>
</dbReference>
<comment type="catalytic activity">
    <reaction evidence="1">
        <text>2-phosphoglycolate + H2O = glycolate + phosphate</text>
        <dbReference type="Rhea" id="RHEA:14369"/>
        <dbReference type="ChEBI" id="CHEBI:15377"/>
        <dbReference type="ChEBI" id="CHEBI:29805"/>
        <dbReference type="ChEBI" id="CHEBI:43474"/>
        <dbReference type="ChEBI" id="CHEBI:58033"/>
        <dbReference type="EC" id="3.1.3.18"/>
    </reaction>
</comment>
<evidence type="ECO:0000256" key="3">
    <source>
        <dbReference type="ARBA" id="ARBA00006171"/>
    </source>
</evidence>
<dbReference type="RefSeq" id="WP_193676766.1">
    <property type="nucleotide sequence ID" value="NZ_JADDIV010000003.1"/>
</dbReference>
<proteinExistence type="inferred from homology"/>
<comment type="caution">
    <text evidence="6">The sequence shown here is derived from an EMBL/GenBank/DDBJ whole genome shotgun (WGS) entry which is preliminary data.</text>
</comment>
<evidence type="ECO:0000313" key="6">
    <source>
        <dbReference type="EMBL" id="MBE7368157.1"/>
    </source>
</evidence>
<dbReference type="NCBIfam" id="TIGR01509">
    <property type="entry name" value="HAD-SF-IA-v3"/>
    <property type="match status" value="1"/>
</dbReference>
<evidence type="ECO:0000256" key="1">
    <source>
        <dbReference type="ARBA" id="ARBA00000830"/>
    </source>
</evidence>
<name>A0ABR9S3T4_9BURK</name>
<protein>
    <recommendedName>
        <fullName evidence="4">phosphoglycolate phosphatase</fullName>
        <ecNumber evidence="4">3.1.3.18</ecNumber>
    </recommendedName>
</protein>
<dbReference type="GO" id="GO:0016787">
    <property type="term" value="F:hydrolase activity"/>
    <property type="evidence" value="ECO:0007669"/>
    <property type="project" value="UniProtKB-KW"/>
</dbReference>
<dbReference type="InterPro" id="IPR006439">
    <property type="entry name" value="HAD-SF_hydro_IA"/>
</dbReference>
<dbReference type="Gene3D" id="3.40.50.1000">
    <property type="entry name" value="HAD superfamily/HAD-like"/>
    <property type="match status" value="1"/>
</dbReference>
<dbReference type="InterPro" id="IPR050155">
    <property type="entry name" value="HAD-like_hydrolase_sf"/>
</dbReference>
<dbReference type="InterPro" id="IPR036412">
    <property type="entry name" value="HAD-like_sf"/>
</dbReference>
<dbReference type="InterPro" id="IPR023214">
    <property type="entry name" value="HAD_sf"/>
</dbReference>
<feature type="region of interest" description="Disordered" evidence="5">
    <location>
        <begin position="238"/>
        <end position="257"/>
    </location>
</feature>
<dbReference type="PANTHER" id="PTHR43434">
    <property type="entry name" value="PHOSPHOGLYCOLATE PHOSPHATASE"/>
    <property type="match status" value="1"/>
</dbReference>
<organism evidence="6 7">
    <name type="scientific">Ramlibacter pallidus</name>
    <dbReference type="NCBI Taxonomy" id="2780087"/>
    <lineage>
        <taxon>Bacteria</taxon>
        <taxon>Pseudomonadati</taxon>
        <taxon>Pseudomonadota</taxon>
        <taxon>Betaproteobacteria</taxon>
        <taxon>Burkholderiales</taxon>
        <taxon>Comamonadaceae</taxon>
        <taxon>Ramlibacter</taxon>
    </lineage>
</organism>
<dbReference type="SFLD" id="SFLDS00003">
    <property type="entry name" value="Haloacid_Dehalogenase"/>
    <property type="match status" value="1"/>
</dbReference>
<sequence length="257" mass="27513">MALDLQRVRALCFDVDGTISDTDDHIVAQLAKAIDAIPGVSGRRGERVARQIVMGMETPVHGAYALLDQLGLDVPVAKLRARLQAVKRRGADPGHTRNPEAIDEVPHEMVSGVQEMLQVLARHYPMCTISTGSAPRVERFLEHYGVRGLFTAVVGAQTTRRMKPHPEPLLYAAKEMGVDPAQCLMIGDTTIDVRTGRSAGAQTVAVLCGFGTEDELQAAGADLILRTTSDLLAVLDPQEDPLGKTASPEPTSPVHGG</sequence>
<gene>
    <name evidence="6" type="ORF">IM787_11320</name>
</gene>
<reference evidence="6 7" key="1">
    <citation type="submission" date="2020-10" db="EMBL/GenBank/DDBJ databases">
        <title>Ramlibacter sp. HM2 16S ribosomal RNA gene Genome sequencing and assembly.</title>
        <authorList>
            <person name="Kang M."/>
        </authorList>
    </citation>
    <scope>NUCLEOTIDE SEQUENCE [LARGE SCALE GENOMIC DNA]</scope>
    <source>
        <strain evidence="6 7">HM2</strain>
    </source>
</reference>
<comment type="pathway">
    <text evidence="2">Organic acid metabolism; glycolate biosynthesis; glycolate from 2-phosphoglycolate: step 1/1.</text>
</comment>
<dbReference type="PANTHER" id="PTHR43434:SF1">
    <property type="entry name" value="PHOSPHOGLYCOLATE PHOSPHATASE"/>
    <property type="match status" value="1"/>
</dbReference>
<dbReference type="Gene3D" id="1.10.150.240">
    <property type="entry name" value="Putative phosphatase, domain 2"/>
    <property type="match status" value="1"/>
</dbReference>
<comment type="similarity">
    <text evidence="3">Belongs to the HAD-like hydrolase superfamily. CbbY/CbbZ/Gph/YieH family.</text>
</comment>
<evidence type="ECO:0000313" key="7">
    <source>
        <dbReference type="Proteomes" id="UP000806285"/>
    </source>
</evidence>
<dbReference type="SFLD" id="SFLDG01135">
    <property type="entry name" value="C1.5.6:_HAD__Beta-PGM__Phospha"/>
    <property type="match status" value="1"/>
</dbReference>